<keyword evidence="6" id="KW-1015">Disulfide bond</keyword>
<sequence length="950" mass="107360">MQLNLYNTFGKPLKEEGEHIGEIFQDEDNEAAILLHRDPDGSYLLDGTIGNDLVVKPVPASVRQHLGAPARHQDPDDEMFLDQQEDVSEDEVVRGFPLGKDSNSDVRFEDGPGPGRRRLRRSPRPLVEHHAHIVYKRAGSEAAESHPDLSDYAFMEPDALPVRGSRSRRSIVKREAPYVIYPEILVIVDYDGYRLHGGDNVQIKRYFVSFWNGVDLRYKLLKGPRIRISIAGIIISRGRDATPYLERNRVGRDAIDSAAALTDMGKYLFRERRLPVYDIAVAVTKLDMCRRQYPNDACNRGTAGFAYVGGACVVNKRLEKVNSVAIIEDTGGFSGIIVAAHEVGHLLGAVHDGSPPPSYLGGPGAEKCRWEDGYIMSDLRHTEKGFKWSPCTVSSFHHFLNGDTATCLYNSPHEDESLPRVLPGKLLTLDAQCRKDRGTSACFKDDRVCAQLFCFDSGSGYCVAYRPAAEGSPCGDGQYCMNGKCVVEHENIIPDYSQNAPAFLRRIDDDGPASQPRPYYTYNITTQRSDWAEFWNDRLNDITTTPTPDTTKSYITYSYSTSYDTTQQNKAQNYETGKITGHNEEIYYRSSLPLDDGQKSTLITLRENDPATANPQRNDHIDLYNVNNRSDSYHNNEIIQKPTTKSNLFHTFSTTRSPYDFSAFGRSTDPNSQSSQTWSAGHNQDATVGPNLYEDYYKTSTTQHNSYQEYYRTSTSKSNLYDEYYRTSTTKQNLYDYYKTMNPSENLYLDYYKTSTQAPNPNVEYYRTSSIIPNTYEEYFRTSSTLAPYTTTRNPYDFSIFGQPRQNYKAQDNNYYSSTTDTHDPQQTQSTTENPYAAYELYYKTSTTTRPDYQSSGTSNYENHAPAGGRSPESSHPNSLNPQPSSAPQYLDSTTKPVAGTDECVDVARSISGGLTCREFLERYGFQYCNYHSMRKSCCASQREVCPTSR</sequence>
<reference evidence="11" key="2">
    <citation type="journal article" date="2023" name="BMC Genomics">
        <title>Pest status, molecular evolution, and epigenetic factors derived from the genome assembly of Frankliniella fusca, a thysanopteran phytovirus vector.</title>
        <authorList>
            <person name="Catto M.A."/>
            <person name="Labadie P.E."/>
            <person name="Jacobson A.L."/>
            <person name="Kennedy G.G."/>
            <person name="Srinivasan R."/>
            <person name="Hunt B.G."/>
        </authorList>
    </citation>
    <scope>NUCLEOTIDE SEQUENCE</scope>
    <source>
        <strain evidence="11">PL_HMW_Pooled</strain>
    </source>
</reference>
<dbReference type="GO" id="GO:0006509">
    <property type="term" value="P:membrane protein ectodomain proteolysis"/>
    <property type="evidence" value="ECO:0007669"/>
    <property type="project" value="TreeGrafter"/>
</dbReference>
<dbReference type="Pfam" id="PF17771">
    <property type="entry name" value="ADAMTS_CR_2"/>
    <property type="match status" value="1"/>
</dbReference>
<evidence type="ECO:0000256" key="1">
    <source>
        <dbReference type="ARBA" id="ARBA00022670"/>
    </source>
</evidence>
<keyword evidence="7" id="KW-0325">Glycoprotein</keyword>
<accession>A0AAE1HUI6</accession>
<keyword evidence="4 8" id="KW-0862">Zinc</keyword>
<evidence type="ECO:0000313" key="11">
    <source>
        <dbReference type="EMBL" id="KAK3927714.1"/>
    </source>
</evidence>
<evidence type="ECO:0000256" key="5">
    <source>
        <dbReference type="ARBA" id="ARBA00023049"/>
    </source>
</evidence>
<name>A0AAE1HUI6_9NEOP</name>
<reference evidence="11" key="1">
    <citation type="submission" date="2021-07" db="EMBL/GenBank/DDBJ databases">
        <authorList>
            <person name="Catto M.A."/>
            <person name="Jacobson A."/>
            <person name="Kennedy G."/>
            <person name="Labadie P."/>
            <person name="Hunt B.G."/>
            <person name="Srinivasan R."/>
        </authorList>
    </citation>
    <scope>NUCLEOTIDE SEQUENCE</scope>
    <source>
        <strain evidence="11">PL_HMW_Pooled</strain>
        <tissue evidence="11">Head</tissue>
    </source>
</reference>
<organism evidence="11 12">
    <name type="scientific">Frankliniella fusca</name>
    <dbReference type="NCBI Taxonomy" id="407009"/>
    <lineage>
        <taxon>Eukaryota</taxon>
        <taxon>Metazoa</taxon>
        <taxon>Ecdysozoa</taxon>
        <taxon>Arthropoda</taxon>
        <taxon>Hexapoda</taxon>
        <taxon>Insecta</taxon>
        <taxon>Pterygota</taxon>
        <taxon>Neoptera</taxon>
        <taxon>Paraneoptera</taxon>
        <taxon>Thysanoptera</taxon>
        <taxon>Terebrantia</taxon>
        <taxon>Thripoidea</taxon>
        <taxon>Thripidae</taxon>
        <taxon>Frankliniella</taxon>
    </lineage>
</organism>
<keyword evidence="1" id="KW-0645">Protease</keyword>
<dbReference type="InterPro" id="IPR041645">
    <property type="entry name" value="ADAMTS_CR_2"/>
</dbReference>
<dbReference type="Pfam" id="PF13582">
    <property type="entry name" value="Reprolysin_3"/>
    <property type="match status" value="1"/>
</dbReference>
<dbReference type="PANTHER" id="PTHR11905:SF249">
    <property type="entry name" value="SOL NARAE, ISOFORM C"/>
    <property type="match status" value="1"/>
</dbReference>
<dbReference type="PROSITE" id="PS50215">
    <property type="entry name" value="ADAM_MEPRO"/>
    <property type="match status" value="1"/>
</dbReference>
<dbReference type="SUPFAM" id="SSF55486">
    <property type="entry name" value="Metalloproteases ('zincins'), catalytic domain"/>
    <property type="match status" value="1"/>
</dbReference>
<evidence type="ECO:0000256" key="6">
    <source>
        <dbReference type="ARBA" id="ARBA00023157"/>
    </source>
</evidence>
<feature type="region of interest" description="Disordered" evidence="9">
    <location>
        <begin position="95"/>
        <end position="123"/>
    </location>
</feature>
<comment type="caution">
    <text evidence="8">Lacks conserved residue(s) required for the propagation of feature annotation.</text>
</comment>
<feature type="binding site" evidence="8">
    <location>
        <position position="345"/>
    </location>
    <ligand>
        <name>Zn(2+)</name>
        <dbReference type="ChEBI" id="CHEBI:29105"/>
        <note>catalytic</note>
    </ligand>
</feature>
<dbReference type="InterPro" id="IPR024079">
    <property type="entry name" value="MetalloPept_cat_dom_sf"/>
</dbReference>
<dbReference type="EMBL" id="JAHWGI010001300">
    <property type="protein sequence ID" value="KAK3927714.1"/>
    <property type="molecule type" value="Genomic_DNA"/>
</dbReference>
<evidence type="ECO:0000256" key="4">
    <source>
        <dbReference type="ARBA" id="ARBA00022833"/>
    </source>
</evidence>
<dbReference type="Gene3D" id="3.40.1620.60">
    <property type="match status" value="1"/>
</dbReference>
<evidence type="ECO:0000256" key="3">
    <source>
        <dbReference type="ARBA" id="ARBA00022801"/>
    </source>
</evidence>
<feature type="binding site" evidence="8">
    <location>
        <position position="351"/>
    </location>
    <ligand>
        <name>Zn(2+)</name>
        <dbReference type="ChEBI" id="CHEBI:29105"/>
        <note>catalytic</note>
    </ligand>
</feature>
<dbReference type="PANTHER" id="PTHR11905">
    <property type="entry name" value="ADAM A DISINTEGRIN AND METALLOPROTEASE DOMAIN"/>
    <property type="match status" value="1"/>
</dbReference>
<evidence type="ECO:0000259" key="10">
    <source>
        <dbReference type="PROSITE" id="PS50215"/>
    </source>
</evidence>
<keyword evidence="3" id="KW-0378">Hydrolase</keyword>
<feature type="compositionally biased region" description="Polar residues" evidence="9">
    <location>
        <begin position="872"/>
        <end position="896"/>
    </location>
</feature>
<keyword evidence="5 11" id="KW-0482">Metalloprotease</keyword>
<dbReference type="Proteomes" id="UP001219518">
    <property type="component" value="Unassembled WGS sequence"/>
</dbReference>
<keyword evidence="2 8" id="KW-0479">Metal-binding</keyword>
<dbReference type="Gene3D" id="3.40.390.10">
    <property type="entry name" value="Collagenase (Catalytic Domain)"/>
    <property type="match status" value="1"/>
</dbReference>
<protein>
    <submittedName>
        <fullName evidence="11">A disintegrin and metalloproteinase with thrombospondin motifs 16</fullName>
    </submittedName>
</protein>
<keyword evidence="12" id="KW-1185">Reference proteome</keyword>
<dbReference type="AlphaFoldDB" id="A0AAE1HUI6"/>
<comment type="caution">
    <text evidence="11">The sequence shown here is derived from an EMBL/GenBank/DDBJ whole genome shotgun (WGS) entry which is preliminary data.</text>
</comment>
<evidence type="ECO:0000256" key="9">
    <source>
        <dbReference type="SAM" id="MobiDB-lite"/>
    </source>
</evidence>
<evidence type="ECO:0000256" key="8">
    <source>
        <dbReference type="PROSITE-ProRule" id="PRU00276"/>
    </source>
</evidence>
<dbReference type="InterPro" id="IPR034030">
    <property type="entry name" value="ZnMc_salivary_gland_MPs"/>
</dbReference>
<feature type="compositionally biased region" description="Polar residues" evidence="9">
    <location>
        <begin position="848"/>
        <end position="862"/>
    </location>
</feature>
<dbReference type="SMART" id="SM00608">
    <property type="entry name" value="ACR"/>
    <property type="match status" value="1"/>
</dbReference>
<dbReference type="GO" id="GO:0004222">
    <property type="term" value="F:metalloendopeptidase activity"/>
    <property type="evidence" value="ECO:0007669"/>
    <property type="project" value="InterPro"/>
</dbReference>
<feature type="binding site" evidence="8">
    <location>
        <position position="341"/>
    </location>
    <ligand>
        <name>Zn(2+)</name>
        <dbReference type="ChEBI" id="CHEBI:29105"/>
        <note>catalytic</note>
    </ligand>
</feature>
<feature type="region of interest" description="Disordered" evidence="9">
    <location>
        <begin position="848"/>
        <end position="897"/>
    </location>
</feature>
<dbReference type="GO" id="GO:0046872">
    <property type="term" value="F:metal ion binding"/>
    <property type="evidence" value="ECO:0007669"/>
    <property type="project" value="UniProtKB-KW"/>
</dbReference>
<evidence type="ECO:0000256" key="7">
    <source>
        <dbReference type="ARBA" id="ARBA00023180"/>
    </source>
</evidence>
<proteinExistence type="predicted"/>
<dbReference type="InterPro" id="IPR006586">
    <property type="entry name" value="ADAM_Cys-rich"/>
</dbReference>
<evidence type="ECO:0000256" key="2">
    <source>
        <dbReference type="ARBA" id="ARBA00022723"/>
    </source>
</evidence>
<feature type="compositionally biased region" description="Polar residues" evidence="9">
    <location>
        <begin position="810"/>
        <end position="834"/>
    </location>
</feature>
<evidence type="ECO:0000313" key="12">
    <source>
        <dbReference type="Proteomes" id="UP001219518"/>
    </source>
</evidence>
<dbReference type="InterPro" id="IPR001590">
    <property type="entry name" value="Peptidase_M12B"/>
</dbReference>
<feature type="region of interest" description="Disordered" evidence="9">
    <location>
        <begin position="810"/>
        <end position="835"/>
    </location>
</feature>
<dbReference type="CDD" id="cd04272">
    <property type="entry name" value="ZnMc_salivary_gland_MPs"/>
    <property type="match status" value="1"/>
</dbReference>
<gene>
    <name evidence="11" type="ORF">KUF71_015999</name>
</gene>
<feature type="domain" description="Peptidase M12B" evidence="10">
    <location>
        <begin position="180"/>
        <end position="412"/>
    </location>
</feature>
<feature type="active site" evidence="8">
    <location>
        <position position="342"/>
    </location>
</feature>